<keyword evidence="1" id="KW-0732">Signal</keyword>
<comment type="caution">
    <text evidence="2">The sequence shown here is derived from an EMBL/GenBank/DDBJ whole genome shotgun (WGS) entry which is preliminary data.</text>
</comment>
<evidence type="ECO:0008006" key="4">
    <source>
        <dbReference type="Google" id="ProtNLM"/>
    </source>
</evidence>
<name>A0A9D1M6E7_9BACT</name>
<gene>
    <name evidence="2" type="ORF">IAB03_01655</name>
</gene>
<reference evidence="2" key="1">
    <citation type="submission" date="2020-10" db="EMBL/GenBank/DDBJ databases">
        <authorList>
            <person name="Gilroy R."/>
        </authorList>
    </citation>
    <scope>NUCLEOTIDE SEQUENCE</scope>
    <source>
        <strain evidence="2">CHK158-818</strain>
    </source>
</reference>
<accession>A0A9D1M6E7</accession>
<reference evidence="2" key="2">
    <citation type="journal article" date="2021" name="PeerJ">
        <title>Extensive microbial diversity within the chicken gut microbiome revealed by metagenomics and culture.</title>
        <authorList>
            <person name="Gilroy R."/>
            <person name="Ravi A."/>
            <person name="Getino M."/>
            <person name="Pursley I."/>
            <person name="Horton D.L."/>
            <person name="Alikhan N.F."/>
            <person name="Baker D."/>
            <person name="Gharbi K."/>
            <person name="Hall N."/>
            <person name="Watson M."/>
            <person name="Adriaenssens E.M."/>
            <person name="Foster-Nyarko E."/>
            <person name="Jarju S."/>
            <person name="Secka A."/>
            <person name="Antonio M."/>
            <person name="Oren A."/>
            <person name="Chaudhuri R.R."/>
            <person name="La Ragione R."/>
            <person name="Hildebrand F."/>
            <person name="Pallen M.J."/>
        </authorList>
    </citation>
    <scope>NUCLEOTIDE SEQUENCE</scope>
    <source>
        <strain evidence="2">CHK158-818</strain>
    </source>
</reference>
<feature type="chain" id="PRO_5038426254" description="Fimbrillin family protein" evidence="1">
    <location>
        <begin position="22"/>
        <end position="312"/>
    </location>
</feature>
<evidence type="ECO:0000256" key="1">
    <source>
        <dbReference type="SAM" id="SignalP"/>
    </source>
</evidence>
<evidence type="ECO:0000313" key="2">
    <source>
        <dbReference type="EMBL" id="HIU54495.1"/>
    </source>
</evidence>
<feature type="signal peptide" evidence="1">
    <location>
        <begin position="1"/>
        <end position="21"/>
    </location>
</feature>
<sequence length="312" mass="35164">MITKFVLSALCLICMSGCSDVQNTADRVKGIQEENFYYIDNGIVRLGIDLERGGSIFYFAESSTRRNVLNHADEGRFIQQSYYGEPDSSRWINQPWVWNPIQGGGCHGEKARILKKKIDEYTINILSEPVHWASGTSIQDAEMEEIITLNERMAHIHYIFRNTGENAKDHPATNQELPAVFVDANLPYLTYYGGKSPWTDDSLTIVIPGWPNETHTRTEEWAAYTDSTQWGIGVYTPGTTVSTAYRFAGDGTTGPQGSACSYFAPVRTFAVTKGLVFEYDVFLYIGTVSEIRKAFKQVYQKNRTEGNNIKPE</sequence>
<evidence type="ECO:0000313" key="3">
    <source>
        <dbReference type="Proteomes" id="UP000824112"/>
    </source>
</evidence>
<dbReference type="AlphaFoldDB" id="A0A9D1M6E7"/>
<dbReference type="EMBL" id="DVNA01000038">
    <property type="protein sequence ID" value="HIU54495.1"/>
    <property type="molecule type" value="Genomic_DNA"/>
</dbReference>
<proteinExistence type="predicted"/>
<dbReference type="Proteomes" id="UP000824112">
    <property type="component" value="Unassembled WGS sequence"/>
</dbReference>
<protein>
    <recommendedName>
        <fullName evidence="4">Fimbrillin family protein</fullName>
    </recommendedName>
</protein>
<organism evidence="2 3">
    <name type="scientific">Candidatus Gallibacteroides avistercoris</name>
    <dbReference type="NCBI Taxonomy" id="2840833"/>
    <lineage>
        <taxon>Bacteria</taxon>
        <taxon>Pseudomonadati</taxon>
        <taxon>Bacteroidota</taxon>
        <taxon>Bacteroidia</taxon>
        <taxon>Bacteroidales</taxon>
        <taxon>Bacteroidaceae</taxon>
        <taxon>Bacteroidaceae incertae sedis</taxon>
        <taxon>Candidatus Gallibacteroides</taxon>
    </lineage>
</organism>